<proteinExistence type="predicted"/>
<comment type="caution">
    <text evidence="2">The sequence shown here is derived from an EMBL/GenBank/DDBJ whole genome shotgun (WGS) entry which is preliminary data.</text>
</comment>
<reference evidence="2 3" key="1">
    <citation type="submission" date="2023-09" db="EMBL/GenBank/DDBJ databases">
        <authorList>
            <person name="Rey-Velasco X."/>
        </authorList>
    </citation>
    <scope>NUCLEOTIDE SEQUENCE [LARGE SCALE GENOMIC DNA]</scope>
    <source>
        <strain evidence="2 3">W409</strain>
    </source>
</reference>
<dbReference type="RefSeq" id="WP_311362134.1">
    <property type="nucleotide sequence ID" value="NZ_JAVRIE010000005.1"/>
</dbReference>
<dbReference type="Proteomes" id="UP001249020">
    <property type="component" value="Unassembled WGS sequence"/>
</dbReference>
<dbReference type="Pfam" id="PF18623">
    <property type="entry name" value="TnsE_C"/>
    <property type="match status" value="1"/>
</dbReference>
<evidence type="ECO:0000313" key="2">
    <source>
        <dbReference type="EMBL" id="MDT0583359.1"/>
    </source>
</evidence>
<feature type="domain" description="TnsE C-terminal" evidence="1">
    <location>
        <begin position="378"/>
        <end position="525"/>
    </location>
</feature>
<protein>
    <submittedName>
        <fullName evidence="2">Tn7-like element transposition protein TnsE</fullName>
    </submittedName>
</protein>
<dbReference type="AlphaFoldDB" id="A0AAW8R2W8"/>
<dbReference type="InterPro" id="IPR041419">
    <property type="entry name" value="TnsE_C"/>
</dbReference>
<keyword evidence="3" id="KW-1185">Reference proteome</keyword>
<sequence length="531" mass="60639">MANNAKYKHIEDDSKISAIGSLFRGVNNKLWAINLDFSNKPSKSVQFSAAPILVRRRILNSTSGNKKLGLHRHLTIENAHHWQLAKLDDCPAYNKAPRGRDHAQFCFVADAADRKIYIPQLELARVLFFHDPFLARLSLQHNALAEDFFIDLNNDRQTIYVREGAEYPVHYFNGDDNRRFLSWVLMDSDARQSFESISASLLLNQIRKGNYDHWDFSFTPPSLGGVELEMTGWDDRDSGTFFVWEIHGIKELPSEVKGEVDFVHPKYERKVGGKPVKGNGSKGEAPEQYELNDDELSDTDKATMALISDSVKTSFKTPFITNRVPKKLKPVNNIIGNGDKEVLDKNLSANEKEETGDLPGGAWNNLDDQTDDTHLYLSKFKSFSDAIKCLETHHQCRIVTREIFKLPKRDNSRKDLHMLEDTHNPRCMNLIEVEYKGSPITLLEIDTSDGAAKLSTMMLRIGFSGWLSDNMSRILQGIMKKSLGWPTNIFMEKFDQSDFSGIHHPKSKHSGRIKPEEIPPWAQRFVNWMSR</sequence>
<dbReference type="InterPro" id="IPR016421">
    <property type="entry name" value="Transposition_TnsE"/>
</dbReference>
<gene>
    <name evidence="2" type="ORF">RM544_12475</name>
</gene>
<dbReference type="EMBL" id="JAVRIE010000005">
    <property type="protein sequence ID" value="MDT0583359.1"/>
    <property type="molecule type" value="Genomic_DNA"/>
</dbReference>
<organism evidence="2 3">
    <name type="scientific">Brumicola blandensis</name>
    <dbReference type="NCBI Taxonomy" id="3075611"/>
    <lineage>
        <taxon>Bacteria</taxon>
        <taxon>Pseudomonadati</taxon>
        <taxon>Pseudomonadota</taxon>
        <taxon>Gammaproteobacteria</taxon>
        <taxon>Alteromonadales</taxon>
        <taxon>Alteromonadaceae</taxon>
        <taxon>Brumicola</taxon>
    </lineage>
</organism>
<name>A0AAW8R2W8_9ALTE</name>
<dbReference type="PIRSF" id="PIRSF004567">
    <property type="entry name" value="Transposition_TnsE"/>
    <property type="match status" value="1"/>
</dbReference>
<evidence type="ECO:0000259" key="1">
    <source>
        <dbReference type="Pfam" id="PF18623"/>
    </source>
</evidence>
<evidence type="ECO:0000313" key="3">
    <source>
        <dbReference type="Proteomes" id="UP001249020"/>
    </source>
</evidence>
<accession>A0AAW8R2W8</accession>